<dbReference type="EnsemblBacteria" id="ACZ19950">
    <property type="protein sequence ID" value="ACZ19950"/>
    <property type="gene ID" value="Taci_1736"/>
</dbReference>
<organism evidence="2 3">
    <name type="scientific">Thermanaerovibrio acidaminovorans (strain ATCC 49978 / DSM 6589 / Su883)</name>
    <name type="common">Selenomonas acidaminovorans</name>
    <dbReference type="NCBI Taxonomy" id="525903"/>
    <lineage>
        <taxon>Bacteria</taxon>
        <taxon>Thermotogati</taxon>
        <taxon>Synergistota</taxon>
        <taxon>Synergistia</taxon>
        <taxon>Synergistales</taxon>
        <taxon>Synergistaceae</taxon>
        <taxon>Thermanaerovibrio</taxon>
    </lineage>
</organism>
<dbReference type="Pfam" id="PF14102">
    <property type="entry name" value="Caps_synth_CapC"/>
    <property type="match status" value="1"/>
</dbReference>
<keyword evidence="1" id="KW-0812">Transmembrane</keyword>
<evidence type="ECO:0000313" key="3">
    <source>
        <dbReference type="Proteomes" id="UP000002030"/>
    </source>
</evidence>
<feature type="transmembrane region" description="Helical" evidence="1">
    <location>
        <begin position="122"/>
        <end position="145"/>
    </location>
</feature>
<gene>
    <name evidence="2" type="ordered locus">Taci_1736</name>
</gene>
<keyword evidence="1" id="KW-1133">Transmembrane helix</keyword>
<dbReference type="STRING" id="525903.Taci_1736"/>
<name>D1B7F9_THEAS</name>
<keyword evidence="1" id="KW-0472">Membrane</keyword>
<feature type="transmembrane region" description="Helical" evidence="1">
    <location>
        <begin position="44"/>
        <end position="62"/>
    </location>
</feature>
<evidence type="ECO:0000256" key="1">
    <source>
        <dbReference type="SAM" id="Phobius"/>
    </source>
</evidence>
<dbReference type="KEGG" id="tai:Taci_1736"/>
<protein>
    <submittedName>
        <fullName evidence="2">Capsule biosynthesis protein CapC</fullName>
    </submittedName>
</protein>
<keyword evidence="3" id="KW-1185">Reference proteome</keyword>
<sequence length="148" mass="15474">MEIRETVILMMGILLSMVYQRRTGWPCGGFLAPGILALSGQPAGALWLLAWSALTFLPLRALTLRFGLYGRQKVGVSLLIALSIRLLGLIMGGYGGFAPGALHWSGFVVPGIVAAEADSVGLVPALCGTLSVGAVTLLLGGMLPWQVP</sequence>
<dbReference type="RefSeq" id="WP_012870459.1">
    <property type="nucleotide sequence ID" value="NC_013522.1"/>
</dbReference>
<accession>D1B7F9</accession>
<dbReference type="eggNOG" id="ENOG50333YX">
    <property type="taxonomic scope" value="Bacteria"/>
</dbReference>
<dbReference type="GO" id="GO:0045227">
    <property type="term" value="P:capsule polysaccharide biosynthetic process"/>
    <property type="evidence" value="ECO:0007669"/>
    <property type="project" value="InterPro"/>
</dbReference>
<feature type="transmembrane region" description="Helical" evidence="1">
    <location>
        <begin position="74"/>
        <end position="102"/>
    </location>
</feature>
<proteinExistence type="predicted"/>
<dbReference type="GO" id="GO:0016020">
    <property type="term" value="C:membrane"/>
    <property type="evidence" value="ECO:0007669"/>
    <property type="project" value="InterPro"/>
</dbReference>
<dbReference type="EMBL" id="CP001818">
    <property type="protein sequence ID" value="ACZ19950.1"/>
    <property type="molecule type" value="Genomic_DNA"/>
</dbReference>
<evidence type="ECO:0000313" key="2">
    <source>
        <dbReference type="EMBL" id="ACZ19950.1"/>
    </source>
</evidence>
<dbReference type="AlphaFoldDB" id="D1B7F9"/>
<dbReference type="HOGENOM" id="CLU_143404_0_0_0"/>
<reference evidence="2 3" key="1">
    <citation type="journal article" date="2009" name="Stand. Genomic Sci.">
        <title>Complete genome sequence of Thermanaerovibrio acidaminovorans type strain (Su883).</title>
        <authorList>
            <person name="Chovatia M."/>
            <person name="Sikorski J."/>
            <person name="Schroder M."/>
            <person name="Lapidus A."/>
            <person name="Nolan M."/>
            <person name="Tice H."/>
            <person name="Glavina Del Rio T."/>
            <person name="Copeland A."/>
            <person name="Cheng J.F."/>
            <person name="Lucas S."/>
            <person name="Chen F."/>
            <person name="Bruce D."/>
            <person name="Goodwin L."/>
            <person name="Pitluck S."/>
            <person name="Ivanova N."/>
            <person name="Mavromatis K."/>
            <person name="Ovchinnikova G."/>
            <person name="Pati A."/>
            <person name="Chen A."/>
            <person name="Palaniappan K."/>
            <person name="Land M."/>
            <person name="Hauser L."/>
            <person name="Chang Y.J."/>
            <person name="Jeffries C.D."/>
            <person name="Chain P."/>
            <person name="Saunders E."/>
            <person name="Detter J.C."/>
            <person name="Brettin T."/>
            <person name="Rohde M."/>
            <person name="Goker M."/>
            <person name="Spring S."/>
            <person name="Bristow J."/>
            <person name="Markowitz V."/>
            <person name="Hugenholtz P."/>
            <person name="Kyrpides N.C."/>
            <person name="Klenk H.P."/>
            <person name="Eisen J.A."/>
        </authorList>
    </citation>
    <scope>NUCLEOTIDE SEQUENCE [LARGE SCALE GENOMIC DNA]</scope>
    <source>
        <strain evidence="3">ATCC 49978 / DSM 6589 / Su883</strain>
    </source>
</reference>
<dbReference type="InterPro" id="IPR008338">
    <property type="entry name" value="Capsule_biosynth_CapC"/>
</dbReference>
<dbReference type="OrthoDB" id="6090at2"/>
<dbReference type="Proteomes" id="UP000002030">
    <property type="component" value="Chromosome"/>
</dbReference>